<feature type="domain" description="Methionyl/Valyl/Leucyl/Isoleucyl-tRNA synthetase anticodon-binding" evidence="11">
    <location>
        <begin position="89"/>
        <end position="199"/>
    </location>
</feature>
<evidence type="ECO:0000256" key="5">
    <source>
        <dbReference type="ARBA" id="ARBA00022741"/>
    </source>
</evidence>
<feature type="domain" description="Aminoacyl-tRNA synthetase class Ia" evidence="10">
    <location>
        <begin position="4"/>
        <end position="35"/>
    </location>
</feature>
<dbReference type="InterPro" id="IPR013155">
    <property type="entry name" value="M/V/L/I-tRNA-synth_anticd-bd"/>
</dbReference>
<dbReference type="PANTHER" id="PTHR43740">
    <property type="entry name" value="LEUCYL-TRNA SYNTHETASE"/>
    <property type="match status" value="1"/>
</dbReference>
<evidence type="ECO:0000256" key="4">
    <source>
        <dbReference type="ARBA" id="ARBA00022598"/>
    </source>
</evidence>
<keyword evidence="3" id="KW-0963">Cytoplasm</keyword>
<dbReference type="Proteomes" id="UP000005025">
    <property type="component" value="Unassembled WGS sequence"/>
</dbReference>
<evidence type="ECO:0000256" key="2">
    <source>
        <dbReference type="ARBA" id="ARBA00013164"/>
    </source>
</evidence>
<keyword evidence="4" id="KW-0436">Ligase</keyword>
<protein>
    <recommendedName>
        <fullName evidence="2">leucine--tRNA ligase</fullName>
        <ecNumber evidence="2">6.1.1.4</ecNumber>
    </recommendedName>
</protein>
<accession>H1LKY9</accession>
<dbReference type="InterPro" id="IPR002300">
    <property type="entry name" value="aa-tRNA-synth_Ia"/>
</dbReference>
<dbReference type="InterPro" id="IPR002302">
    <property type="entry name" value="Leu-tRNA-ligase"/>
</dbReference>
<dbReference type="EC" id="6.1.1.4" evidence="2"/>
<comment type="caution">
    <text evidence="12">The sequence shown here is derived from an EMBL/GenBank/DDBJ whole genome shotgun (WGS) entry which is preliminary data.</text>
</comment>
<dbReference type="CDD" id="cd07958">
    <property type="entry name" value="Anticodon_Ia_Leu_BEm"/>
    <property type="match status" value="1"/>
</dbReference>
<gene>
    <name evidence="12" type="ORF">HMPREF9104_03295</name>
</gene>
<dbReference type="STRING" id="797516.HMPREF9104_03295"/>
<comment type="catalytic activity">
    <reaction evidence="9">
        <text>tRNA(Leu) + L-leucine + ATP = L-leucyl-tRNA(Leu) + AMP + diphosphate</text>
        <dbReference type="Rhea" id="RHEA:11688"/>
        <dbReference type="Rhea" id="RHEA-COMP:9613"/>
        <dbReference type="Rhea" id="RHEA-COMP:9622"/>
        <dbReference type="ChEBI" id="CHEBI:30616"/>
        <dbReference type="ChEBI" id="CHEBI:33019"/>
        <dbReference type="ChEBI" id="CHEBI:57427"/>
        <dbReference type="ChEBI" id="CHEBI:78442"/>
        <dbReference type="ChEBI" id="CHEBI:78494"/>
        <dbReference type="ChEBI" id="CHEBI:456215"/>
        <dbReference type="EC" id="6.1.1.4"/>
    </reaction>
</comment>
<dbReference type="GO" id="GO:0005524">
    <property type="term" value="F:ATP binding"/>
    <property type="evidence" value="ECO:0007669"/>
    <property type="project" value="UniProtKB-KW"/>
</dbReference>
<evidence type="ECO:0000256" key="9">
    <source>
        <dbReference type="ARBA" id="ARBA00047469"/>
    </source>
</evidence>
<keyword evidence="5" id="KW-0547">Nucleotide-binding</keyword>
<dbReference type="SUPFAM" id="SSF47323">
    <property type="entry name" value="Anticodon-binding domain of a subclass of class I aminoacyl-tRNA synthetases"/>
    <property type="match status" value="1"/>
</dbReference>
<dbReference type="GO" id="GO:0006429">
    <property type="term" value="P:leucyl-tRNA aminoacylation"/>
    <property type="evidence" value="ECO:0007669"/>
    <property type="project" value="InterPro"/>
</dbReference>
<dbReference type="GO" id="GO:0005829">
    <property type="term" value="C:cytosol"/>
    <property type="evidence" value="ECO:0007669"/>
    <property type="project" value="TreeGrafter"/>
</dbReference>
<evidence type="ECO:0000256" key="7">
    <source>
        <dbReference type="ARBA" id="ARBA00022917"/>
    </source>
</evidence>
<organism evidence="12 13">
    <name type="scientific">Lentilactobacillus kisonensis F0435</name>
    <dbReference type="NCBI Taxonomy" id="797516"/>
    <lineage>
        <taxon>Bacteria</taxon>
        <taxon>Bacillati</taxon>
        <taxon>Bacillota</taxon>
        <taxon>Bacilli</taxon>
        <taxon>Lactobacillales</taxon>
        <taxon>Lactobacillaceae</taxon>
        <taxon>Lentilactobacillus</taxon>
    </lineage>
</organism>
<dbReference type="PANTHER" id="PTHR43740:SF2">
    <property type="entry name" value="LEUCINE--TRNA LIGASE, MITOCHONDRIAL"/>
    <property type="match status" value="1"/>
</dbReference>
<evidence type="ECO:0000313" key="13">
    <source>
        <dbReference type="Proteomes" id="UP000005025"/>
    </source>
</evidence>
<evidence type="ECO:0000313" key="12">
    <source>
        <dbReference type="EMBL" id="EHO45750.1"/>
    </source>
</evidence>
<keyword evidence="8" id="KW-0030">Aminoacyl-tRNA synthetase</keyword>
<dbReference type="Pfam" id="PF08264">
    <property type="entry name" value="Anticodon_1"/>
    <property type="match status" value="1"/>
</dbReference>
<evidence type="ECO:0000259" key="10">
    <source>
        <dbReference type="Pfam" id="PF00133"/>
    </source>
</evidence>
<keyword evidence="7" id="KW-0648">Protein biosynthesis</keyword>
<dbReference type="SUPFAM" id="SSF52374">
    <property type="entry name" value="Nucleotidylyl transferase"/>
    <property type="match status" value="1"/>
</dbReference>
<dbReference type="FunFam" id="1.10.730.10:FF:000011">
    <property type="entry name" value="Leucine--tRNA ligase chloroplastic/mitochondrial"/>
    <property type="match status" value="1"/>
</dbReference>
<evidence type="ECO:0000256" key="8">
    <source>
        <dbReference type="ARBA" id="ARBA00023146"/>
    </source>
</evidence>
<dbReference type="Gene3D" id="1.10.730.10">
    <property type="entry name" value="Isoleucyl-tRNA Synthetase, Domain 1"/>
    <property type="match status" value="1"/>
</dbReference>
<dbReference type="GO" id="GO:0004823">
    <property type="term" value="F:leucine-tRNA ligase activity"/>
    <property type="evidence" value="ECO:0007669"/>
    <property type="project" value="UniProtKB-EC"/>
</dbReference>
<dbReference type="AlphaFoldDB" id="H1LKY9"/>
<evidence type="ECO:0000259" key="11">
    <source>
        <dbReference type="Pfam" id="PF08264"/>
    </source>
</evidence>
<comment type="similarity">
    <text evidence="1">Belongs to the class-I aminoacyl-tRNA synthetase family.</text>
</comment>
<dbReference type="FunFam" id="3.10.20.590:FF:000001">
    <property type="entry name" value="Leucine--tRNA ligase"/>
    <property type="match status" value="1"/>
</dbReference>
<dbReference type="PATRIC" id="fig|797516.3.peg.2960"/>
<reference evidence="12 13" key="1">
    <citation type="submission" date="2011-09" db="EMBL/GenBank/DDBJ databases">
        <authorList>
            <person name="Weinstock G."/>
            <person name="Sodergren E."/>
            <person name="Clifton S."/>
            <person name="Fulton L."/>
            <person name="Fulton B."/>
            <person name="Courtney L."/>
            <person name="Fronick C."/>
            <person name="Harrison M."/>
            <person name="Strong C."/>
            <person name="Farmer C."/>
            <person name="Delahaunty K."/>
            <person name="Markovic C."/>
            <person name="Hall O."/>
            <person name="Minx P."/>
            <person name="Tomlinson C."/>
            <person name="Mitreva M."/>
            <person name="Hou S."/>
            <person name="Chen J."/>
            <person name="Wollam A."/>
            <person name="Pepin K.H."/>
            <person name="Johnson M."/>
            <person name="Bhonagiri V."/>
            <person name="Zhang X."/>
            <person name="Suruliraj S."/>
            <person name="Warren W."/>
            <person name="Chinwalla A."/>
            <person name="Mardis E.R."/>
            <person name="Wilson R.K."/>
        </authorList>
    </citation>
    <scope>NUCLEOTIDE SEQUENCE [LARGE SCALE GENOMIC DNA]</scope>
    <source>
        <strain evidence="12 13">F0435</strain>
    </source>
</reference>
<proteinExistence type="inferred from homology"/>
<dbReference type="HOGENOM" id="CLU_004427_1_2_9"/>
<evidence type="ECO:0000256" key="1">
    <source>
        <dbReference type="ARBA" id="ARBA00005594"/>
    </source>
</evidence>
<dbReference type="EMBL" id="AGRJ01000279">
    <property type="protein sequence ID" value="EHO45750.1"/>
    <property type="molecule type" value="Genomic_DNA"/>
</dbReference>
<evidence type="ECO:0000256" key="3">
    <source>
        <dbReference type="ARBA" id="ARBA00022490"/>
    </source>
</evidence>
<dbReference type="Pfam" id="PF00133">
    <property type="entry name" value="tRNA-synt_1"/>
    <property type="match status" value="1"/>
</dbReference>
<evidence type="ECO:0000256" key="6">
    <source>
        <dbReference type="ARBA" id="ARBA00022840"/>
    </source>
</evidence>
<sequence length="237" mass="27219">MILGTNHEKMSKSKGNVINPDDIVSKYGADTLRVYEMFMGPIDAAKPWSEEGINGAHHWLDRVWRLMIDDNNHLRDRVTTFNDGKLDKIYNQTVKIVSDDFEHMRFNVGISQMMVFINDAYKADALPIAYMEGFVKMLSPIAPHIAEELWQLLGHDGTITYEKWPTYDPNKLVEDQVQMVVQVNGKVRSHLKVARDEDKAKIEELARNDEHVQRYTDGKTIRKVVVIPNKIVNIVVG</sequence>
<name>H1LKY9_9LACO</name>
<dbReference type="InterPro" id="IPR009080">
    <property type="entry name" value="tRNAsynth_Ia_anticodon-bd"/>
</dbReference>
<keyword evidence="6" id="KW-0067">ATP-binding</keyword>